<reference evidence="2" key="1">
    <citation type="submission" date="2022-08" db="EMBL/GenBank/DDBJ databases">
        <authorList>
            <person name="Kim S.-J."/>
        </authorList>
    </citation>
    <scope>NUCLEOTIDE SEQUENCE</scope>
    <source>
        <strain evidence="2">KJ</strain>
    </source>
</reference>
<evidence type="ECO:0000313" key="3">
    <source>
        <dbReference type="Proteomes" id="UP001246473"/>
    </source>
</evidence>
<evidence type="ECO:0000313" key="2">
    <source>
        <dbReference type="EMBL" id="MDT8840301.1"/>
    </source>
</evidence>
<feature type="region of interest" description="Disordered" evidence="1">
    <location>
        <begin position="1"/>
        <end position="22"/>
    </location>
</feature>
<dbReference type="Proteomes" id="UP001246473">
    <property type="component" value="Unassembled WGS sequence"/>
</dbReference>
<accession>A0AAP5Q9X1</accession>
<comment type="caution">
    <text evidence="2">The sequence shown here is derived from an EMBL/GenBank/DDBJ whole genome shotgun (WGS) entry which is preliminary data.</text>
</comment>
<protein>
    <submittedName>
        <fullName evidence="2">Uncharacterized protein</fullName>
    </submittedName>
</protein>
<dbReference type="RefSeq" id="WP_315697168.1">
    <property type="nucleotide sequence ID" value="NZ_JANSLM010000008.1"/>
</dbReference>
<dbReference type="EMBL" id="JANSLM010000008">
    <property type="protein sequence ID" value="MDT8840301.1"/>
    <property type="molecule type" value="Genomic_DNA"/>
</dbReference>
<sequence length="305" mass="34740">MATPQPEGVFDAYGESLGDRGDRWDIDGFDTTDTARRLAFLDRLRQSRDPGDLEGDDPLDLGILERYHAPPPRLDPKFADAPPGTLQDAGHVGKRRRVAERLDYITPEDFEEGAERDAFKLIYGFAVALFGTNATPESRAQAIEFFFCDSPDHFSFQEAAMAISPTIRTDVVLLRFQYEFWRRYDIFAEPFPFISSLPVPPRVVNAAAFAGSDIGMLAARNMWLQPGIHINTLIAEIGDELDMRTEAELERILNVINQMTDAYLFSRKGDSLYVTLRNPELEQEEWAAKHRVDSSRSKIWWTRLF</sequence>
<dbReference type="AlphaFoldDB" id="A0AAP5Q9X1"/>
<organism evidence="2 3">
    <name type="scientific">Paraburkholderia fungorum</name>
    <dbReference type="NCBI Taxonomy" id="134537"/>
    <lineage>
        <taxon>Bacteria</taxon>
        <taxon>Pseudomonadati</taxon>
        <taxon>Pseudomonadota</taxon>
        <taxon>Betaproteobacteria</taxon>
        <taxon>Burkholderiales</taxon>
        <taxon>Burkholderiaceae</taxon>
        <taxon>Paraburkholderia</taxon>
    </lineage>
</organism>
<gene>
    <name evidence="2" type="ORF">ParKJ_23020</name>
</gene>
<name>A0AAP5Q9X1_9BURK</name>
<proteinExistence type="predicted"/>
<evidence type="ECO:0000256" key="1">
    <source>
        <dbReference type="SAM" id="MobiDB-lite"/>
    </source>
</evidence>